<dbReference type="PROSITE" id="PS51421">
    <property type="entry name" value="RAS"/>
    <property type="match status" value="1"/>
</dbReference>
<reference evidence="6 7" key="1">
    <citation type="submission" date="2023-03" db="EMBL/GenBank/DDBJ databases">
        <title>High-quality genome of Scylla paramamosain provides insights in environmental adaptation.</title>
        <authorList>
            <person name="Zhang L."/>
        </authorList>
    </citation>
    <scope>NUCLEOTIDE SEQUENCE [LARGE SCALE GENOMIC DNA]</scope>
    <source>
        <strain evidence="6">LZ_2023a</strain>
        <tissue evidence="6">Muscle</tissue>
    </source>
</reference>
<dbReference type="EC" id="3.6.5.2" evidence="2"/>
<dbReference type="InterPro" id="IPR051065">
    <property type="entry name" value="Ras-related_GTPase"/>
</dbReference>
<dbReference type="PROSITE" id="PS51419">
    <property type="entry name" value="RAB"/>
    <property type="match status" value="1"/>
</dbReference>
<dbReference type="SUPFAM" id="SSF52540">
    <property type="entry name" value="P-loop containing nucleoside triphosphate hydrolases"/>
    <property type="match status" value="1"/>
</dbReference>
<dbReference type="PANTHER" id="PTHR45704">
    <property type="entry name" value="RAS-LIKE FAMILY MEMBER 11"/>
    <property type="match status" value="1"/>
</dbReference>
<feature type="region of interest" description="Disordered" evidence="5">
    <location>
        <begin position="284"/>
        <end position="313"/>
    </location>
</feature>
<dbReference type="SMART" id="SM00173">
    <property type="entry name" value="RAS"/>
    <property type="match status" value="1"/>
</dbReference>
<dbReference type="Gene3D" id="3.40.50.300">
    <property type="entry name" value="P-loop containing nucleotide triphosphate hydrolases"/>
    <property type="match status" value="1"/>
</dbReference>
<evidence type="ECO:0000313" key="7">
    <source>
        <dbReference type="Proteomes" id="UP001487740"/>
    </source>
</evidence>
<feature type="region of interest" description="Disordered" evidence="5">
    <location>
        <begin position="1"/>
        <end position="71"/>
    </location>
</feature>
<gene>
    <name evidence="6" type="ORF">O3P69_007641</name>
</gene>
<keyword evidence="7" id="KW-1185">Reference proteome</keyword>
<dbReference type="Pfam" id="PF00071">
    <property type="entry name" value="Ras"/>
    <property type="match status" value="1"/>
</dbReference>
<evidence type="ECO:0000256" key="4">
    <source>
        <dbReference type="ARBA" id="ARBA00048098"/>
    </source>
</evidence>
<comment type="similarity">
    <text evidence="1">Belongs to the small GTPase superfamily. Ras family.</text>
</comment>
<evidence type="ECO:0000256" key="3">
    <source>
        <dbReference type="ARBA" id="ARBA00022801"/>
    </source>
</evidence>
<dbReference type="EMBL" id="JARAKH010000004">
    <property type="protein sequence ID" value="KAK8404527.1"/>
    <property type="molecule type" value="Genomic_DNA"/>
</dbReference>
<keyword evidence="3" id="KW-0378">Hydrolase</keyword>
<proteinExistence type="inferred from homology"/>
<name>A0AAW0V0V0_SCYPA</name>
<dbReference type="InterPro" id="IPR027417">
    <property type="entry name" value="P-loop_NTPase"/>
</dbReference>
<dbReference type="Proteomes" id="UP001487740">
    <property type="component" value="Unassembled WGS sequence"/>
</dbReference>
<dbReference type="InterPro" id="IPR001806">
    <property type="entry name" value="Small_GTPase"/>
</dbReference>
<evidence type="ECO:0000256" key="2">
    <source>
        <dbReference type="ARBA" id="ARBA00011984"/>
    </source>
</evidence>
<organism evidence="6 7">
    <name type="scientific">Scylla paramamosain</name>
    <name type="common">Mud crab</name>
    <dbReference type="NCBI Taxonomy" id="85552"/>
    <lineage>
        <taxon>Eukaryota</taxon>
        <taxon>Metazoa</taxon>
        <taxon>Ecdysozoa</taxon>
        <taxon>Arthropoda</taxon>
        <taxon>Crustacea</taxon>
        <taxon>Multicrustacea</taxon>
        <taxon>Malacostraca</taxon>
        <taxon>Eumalacostraca</taxon>
        <taxon>Eucarida</taxon>
        <taxon>Decapoda</taxon>
        <taxon>Pleocyemata</taxon>
        <taxon>Brachyura</taxon>
        <taxon>Eubrachyura</taxon>
        <taxon>Portunoidea</taxon>
        <taxon>Portunidae</taxon>
        <taxon>Portuninae</taxon>
        <taxon>Scylla</taxon>
    </lineage>
</organism>
<protein>
    <recommendedName>
        <fullName evidence="2">small monomeric GTPase</fullName>
        <ecNumber evidence="2">3.6.5.2</ecNumber>
    </recommendedName>
</protein>
<dbReference type="GO" id="GO:0005525">
    <property type="term" value="F:GTP binding"/>
    <property type="evidence" value="ECO:0007669"/>
    <property type="project" value="InterPro"/>
</dbReference>
<accession>A0AAW0V0V0</accession>
<evidence type="ECO:0000256" key="1">
    <source>
        <dbReference type="ARBA" id="ARBA00008344"/>
    </source>
</evidence>
<sequence length="313" mass="35484">MSSPKSPKSALSKIGLGRPSSPAHPGAGTDLRGKDSRGFNLEPTDHFPSAPHCPPSAPPIDSQTRSKQYHHHLRHPSTRTIWVPRFYCLIQTFQQVLWKCNVLKGISLKRPLIVRYITRRYIGEYDSCQERVYSHTAIVDADTLALEILDSAGQSHETDSVRLEANIRWADVFILMYSVTDKCSFDDCNRLKFLINYNKRKRRITSPTSKDAAWEVPVVLVGNKKDQAGDRMVSSEEGFKRSRDIGCQTFHEISVRESIDEVSRVFEDAVRYWREIAKAPKLRRASSDLPDLPAEPHKISQPPISVPASDTQF</sequence>
<dbReference type="AlphaFoldDB" id="A0AAW0V0V0"/>
<evidence type="ECO:0000256" key="5">
    <source>
        <dbReference type="SAM" id="MobiDB-lite"/>
    </source>
</evidence>
<dbReference type="SMART" id="SM00175">
    <property type="entry name" value="RAB"/>
    <property type="match status" value="1"/>
</dbReference>
<evidence type="ECO:0000313" key="6">
    <source>
        <dbReference type="EMBL" id="KAK8404527.1"/>
    </source>
</evidence>
<dbReference type="GO" id="GO:0003925">
    <property type="term" value="F:G protein activity"/>
    <property type="evidence" value="ECO:0007669"/>
    <property type="project" value="UniProtKB-EC"/>
</dbReference>
<comment type="caution">
    <text evidence="6">The sequence shown here is derived from an EMBL/GenBank/DDBJ whole genome shotgun (WGS) entry which is preliminary data.</text>
</comment>
<comment type="catalytic activity">
    <reaction evidence="4">
        <text>GTP + H2O = GDP + phosphate + H(+)</text>
        <dbReference type="Rhea" id="RHEA:19669"/>
        <dbReference type="ChEBI" id="CHEBI:15377"/>
        <dbReference type="ChEBI" id="CHEBI:15378"/>
        <dbReference type="ChEBI" id="CHEBI:37565"/>
        <dbReference type="ChEBI" id="CHEBI:43474"/>
        <dbReference type="ChEBI" id="CHEBI:58189"/>
        <dbReference type="EC" id="3.6.5.2"/>
    </reaction>
</comment>